<dbReference type="HOGENOM" id="CLU_498826_0_0_1"/>
<dbReference type="EMBL" id="GG698911">
    <property type="protein sequence ID" value="EEU39731.1"/>
    <property type="molecule type" value="Genomic_DNA"/>
</dbReference>
<evidence type="ECO:0000256" key="1">
    <source>
        <dbReference type="SAM" id="MobiDB-lite"/>
    </source>
</evidence>
<dbReference type="InParanoid" id="C7Z7Q6"/>
<name>C7Z7Q6_FUSV7</name>
<evidence type="ECO:0000313" key="2">
    <source>
        <dbReference type="EMBL" id="EEU39731.1"/>
    </source>
</evidence>
<reference evidence="2 3" key="1">
    <citation type="journal article" date="2009" name="PLoS Genet.">
        <title>The genome of Nectria haematococca: contribution of supernumerary chromosomes to gene expansion.</title>
        <authorList>
            <person name="Coleman J.J."/>
            <person name="Rounsley S.D."/>
            <person name="Rodriguez-Carres M."/>
            <person name="Kuo A."/>
            <person name="Wasmann C.C."/>
            <person name="Grimwood J."/>
            <person name="Schmutz J."/>
            <person name="Taga M."/>
            <person name="White G.J."/>
            <person name="Zhou S."/>
            <person name="Schwartz D.C."/>
            <person name="Freitag M."/>
            <person name="Ma L.J."/>
            <person name="Danchin E.G."/>
            <person name="Henrissat B."/>
            <person name="Coutinho P.M."/>
            <person name="Nelson D.R."/>
            <person name="Straney D."/>
            <person name="Napoli C.A."/>
            <person name="Barker B.M."/>
            <person name="Gribskov M."/>
            <person name="Rep M."/>
            <person name="Kroken S."/>
            <person name="Molnar I."/>
            <person name="Rensing C."/>
            <person name="Kennell J.C."/>
            <person name="Zamora J."/>
            <person name="Farman M.L."/>
            <person name="Selker E.U."/>
            <person name="Salamov A."/>
            <person name="Shapiro H."/>
            <person name="Pangilinan J."/>
            <person name="Lindquist E."/>
            <person name="Lamers C."/>
            <person name="Grigoriev I.V."/>
            <person name="Geiser D.M."/>
            <person name="Covert S.F."/>
            <person name="Temporini E."/>
            <person name="Vanetten H.D."/>
        </authorList>
    </citation>
    <scope>NUCLEOTIDE SEQUENCE [LARGE SCALE GENOMIC DNA]</scope>
    <source>
        <strain evidence="3">ATCC MYA-4622 / CBS 123669 / FGSC 9596 / NRRL 45880 / 77-13-4</strain>
    </source>
</reference>
<dbReference type="OrthoDB" id="5088097at2759"/>
<dbReference type="RefSeq" id="XP_003045444.1">
    <property type="nucleotide sequence ID" value="XM_003045398.1"/>
</dbReference>
<dbReference type="Proteomes" id="UP000005206">
    <property type="component" value="Chromosome 4"/>
</dbReference>
<gene>
    <name evidence="2" type="ORF">NECHADRAFT_79522</name>
</gene>
<dbReference type="eggNOG" id="ENOG502RAD4">
    <property type="taxonomic scope" value="Eukaryota"/>
</dbReference>
<evidence type="ECO:0000313" key="3">
    <source>
        <dbReference type="Proteomes" id="UP000005206"/>
    </source>
</evidence>
<feature type="region of interest" description="Disordered" evidence="1">
    <location>
        <begin position="1"/>
        <end position="29"/>
    </location>
</feature>
<organism evidence="2 3">
    <name type="scientific">Fusarium vanettenii (strain ATCC MYA-4622 / CBS 123669 / FGSC 9596 / NRRL 45880 / 77-13-4)</name>
    <name type="common">Fusarium solani subsp. pisi</name>
    <dbReference type="NCBI Taxonomy" id="660122"/>
    <lineage>
        <taxon>Eukaryota</taxon>
        <taxon>Fungi</taxon>
        <taxon>Dikarya</taxon>
        <taxon>Ascomycota</taxon>
        <taxon>Pezizomycotina</taxon>
        <taxon>Sordariomycetes</taxon>
        <taxon>Hypocreomycetidae</taxon>
        <taxon>Hypocreales</taxon>
        <taxon>Nectriaceae</taxon>
        <taxon>Fusarium</taxon>
        <taxon>Fusarium solani species complex</taxon>
        <taxon>Fusarium vanettenii</taxon>
    </lineage>
</organism>
<dbReference type="VEuPathDB" id="FungiDB:NECHADRAFT_79522"/>
<dbReference type="KEGG" id="nhe:NECHADRAFT_79522"/>
<accession>C7Z7Q6</accession>
<proteinExistence type="predicted"/>
<dbReference type="AlphaFoldDB" id="C7Z7Q6"/>
<sequence>MFAFRGESKSLTYARARKSAPPSPRRPLAMRAQRWVEKRQNRMEGPSVLVSLAPKGAIDKEPHLQYKYEAFIPGMATIILAHHKQLQATITKDQNIRFLSLLQDNLISDTHPNIRHLETPCGAKHLSECRPELKDKVSGRNARLMDVPMSLLGLPPREDACQAGPNNCGDQTRKGEKFCEKHACTEGGCYKRRRDSVTLFCAAHAKENQCSKPGCEEIRVPDGLLCKQHTCNEPGCLLEVYPQGQNEKMCSQHQPCGFAGCRRFTHLDGNGHPETLCAYHHLCRAPINPPCDGIVDGNSDYCPQHKCGVVGCNRWRDNRLIPENRWCTPHTCTTEECQQCITNTDDPNSRHCAMHTCSWMGCSGEARMNSRFCSDHVCRLHSCELRRLDGFNFCQNHVCSHRGCQNPARRPEGGCRLHDGGWNDFSGSDSDSSHRRRRQRQGLPRRNDHRQGPRWVSPGHRRPRRVEEEVEYEDDGYYTLSGRNSRDVSPGPRWVRRRDGLGPFAPQWGFQANVPRVFRDAREVEDIQRANQQADRIIQNRNRRWF</sequence>
<protein>
    <submittedName>
        <fullName evidence="2">Uncharacterized protein</fullName>
    </submittedName>
</protein>
<dbReference type="GeneID" id="9672622"/>
<feature type="region of interest" description="Disordered" evidence="1">
    <location>
        <begin position="426"/>
        <end position="468"/>
    </location>
</feature>
<keyword evidence="3" id="KW-1185">Reference proteome</keyword>